<feature type="non-terminal residue" evidence="7">
    <location>
        <position position="1220"/>
    </location>
</feature>
<dbReference type="Pfam" id="PF01582">
    <property type="entry name" value="TIR"/>
    <property type="match status" value="1"/>
</dbReference>
<dbReference type="InterPro" id="IPR003591">
    <property type="entry name" value="Leu-rich_rpt_typical-subtyp"/>
</dbReference>
<dbReference type="Gene3D" id="3.80.10.10">
    <property type="entry name" value="Ribonuclease Inhibitor"/>
    <property type="match status" value="2"/>
</dbReference>
<dbReference type="InterPro" id="IPR035897">
    <property type="entry name" value="Toll_tir_struct_dom_sf"/>
</dbReference>
<dbReference type="Gene3D" id="3.40.50.10140">
    <property type="entry name" value="Toll/interleukin-1 receptor homology (TIR) domain"/>
    <property type="match status" value="1"/>
</dbReference>
<dbReference type="PROSITE" id="PS51450">
    <property type="entry name" value="LRR"/>
    <property type="match status" value="1"/>
</dbReference>
<keyword evidence="5" id="KW-0812">Transmembrane</keyword>
<dbReference type="FunFam" id="3.40.50.10140:FF:000007">
    <property type="entry name" value="Disease resistance protein (TIR-NBS-LRR class)"/>
    <property type="match status" value="1"/>
</dbReference>
<dbReference type="GO" id="GO:0006952">
    <property type="term" value="P:defense response"/>
    <property type="evidence" value="ECO:0007669"/>
    <property type="project" value="InterPro"/>
</dbReference>
<evidence type="ECO:0000256" key="1">
    <source>
        <dbReference type="ARBA" id="ARBA00022614"/>
    </source>
</evidence>
<dbReference type="SMART" id="SM00369">
    <property type="entry name" value="LRR_TYP"/>
    <property type="match status" value="3"/>
</dbReference>
<name>V6CKX1_MALDO</name>
<dbReference type="AlphaFoldDB" id="V6CKX1"/>
<feature type="transmembrane region" description="Helical" evidence="5">
    <location>
        <begin position="6"/>
        <end position="22"/>
    </location>
</feature>
<evidence type="ECO:0000313" key="7">
    <source>
        <dbReference type="EMBL" id="CDK13056.1"/>
    </source>
</evidence>
<dbReference type="SUPFAM" id="SSF52540">
    <property type="entry name" value="P-loop containing nucleoside triphosphate hydrolases"/>
    <property type="match status" value="1"/>
</dbReference>
<dbReference type="EMBL" id="HG792596">
    <property type="protein sequence ID" value="CDK13056.1"/>
    <property type="molecule type" value="Genomic_DNA"/>
</dbReference>
<proteinExistence type="predicted"/>
<sequence length="1220" mass="137896">MDNWSSLGKLLIMVLVLLSYHYAHRNSGLVFDVLIFLLCSLGLVFRQINISVPDKTSSSSSSSPSSSSSSSASSSSSSSSSTSSTSSPSISSSSSSSASLSLSSFSKGSLYEVFISFRGEDTRKNFTGHLHEALTKAGINAFIDDELRRGEDITTELVRAIQGSRISIIVFSRRYSDSSWCLEELVKIMECRRTLGQLVLPIFYDVDPSHVRKRTGTFAQSFLKHTDEKKVERWRAALTEASNLSGWDLRNTFNGHEAKFIRMITNDVTTKLNNKYFDVAPYQVGIDTRVLDISNYLGIGDSDDVRVIGISGMGGIGKTMIAQAIYNRFYERFEGKSFLEKVREKKLEKLQKQLLFDILQTKTKVSSVAAGTALVRERFRRLKVLVIVDDADDVKQLRELVGNCHFFGPGSRIIITTRNERVLKEFAVDKIYRAKVMDREEALELLSWHAFRSSSGPSQYLALEREVVNYCGGLPLALEVLGSTLFKRSVDEWRSILDELKMIPRGEIQAQLKISYDGLNDNYKRRIFLDIACFFIGMDKNDVVQILDGCGFYSTTGIEVLLNRCLVTINRENKIMMHDLLRDMGRDIVYAENPDFPGERSRLWHPEDVNDVLIDKSGTKKIEGLALDLPSLEETSFSTEVFRNMKRLRLLQLNYVRLSGGYQCLSKKLRWLCWHGFPLEFIPIELCQPNIVVIDMQYSSLRQVLCEYSGLLDKLKILNLSHSHDLTQSPDFSKFPNLEKLILKDCKRLAKVHKSIGDLKSLVLVNLKDCETLKALPRSFYELKSVKTLVLDGCSRFQSLSEHLGEMASLVTLYADGTAIKKVPPSIVRLEKLERLSLSKLKCSLQLPSLQGLRSLTSLILADSNIEEVPNDIGSSLPCLVELSLDDNNFGSLPSLSGHSRLLVLSLNGCRNLVEITDLPKSLGFLHMDDCSVLERMPDFSGMSTTVILFSTKLVEFPGLDSALNSGLNLCMATHNNVIDFLLKDSTLQGWTGGGTMGLVGRQIPTWFNHVNEGTQVSFEVPKEIGCNAKALAVCLVSVPHAYVNSCYIYVINHTKGTSFYVEIPDIFPPEEIIWMRNLLLSETEFNLEESDLVQVIAHFPVKKIGVRLLCDKLMAFEGSLYDYHYIPYERALEEISTEVDDFDEDYEDDDFDEDDDNTMRILMGMMRRILVRMMRRRWNKTMIRANKILRVMMRMMMRKTKTTMTMFLICSENPSSSHV</sequence>
<evidence type="ECO:0000256" key="3">
    <source>
        <dbReference type="ARBA" id="ARBA00023027"/>
    </source>
</evidence>
<dbReference type="InterPro" id="IPR027417">
    <property type="entry name" value="P-loop_NTPase"/>
</dbReference>
<dbReference type="InterPro" id="IPR044974">
    <property type="entry name" value="Disease_R_plants"/>
</dbReference>
<organism evidence="7">
    <name type="scientific">Malus domestica</name>
    <name type="common">Apple</name>
    <name type="synonym">Pyrus malus</name>
    <dbReference type="NCBI Taxonomy" id="3750"/>
    <lineage>
        <taxon>Eukaryota</taxon>
        <taxon>Viridiplantae</taxon>
        <taxon>Streptophyta</taxon>
        <taxon>Embryophyta</taxon>
        <taxon>Tracheophyta</taxon>
        <taxon>Spermatophyta</taxon>
        <taxon>Magnoliopsida</taxon>
        <taxon>eudicotyledons</taxon>
        <taxon>Gunneridae</taxon>
        <taxon>Pentapetalae</taxon>
        <taxon>rosids</taxon>
        <taxon>fabids</taxon>
        <taxon>Rosales</taxon>
        <taxon>Rosaceae</taxon>
        <taxon>Amygdaloideae</taxon>
        <taxon>Maleae</taxon>
        <taxon>Malus</taxon>
    </lineage>
</organism>
<dbReference type="InterPro" id="IPR058192">
    <property type="entry name" value="WHD_ROQ1-like"/>
</dbReference>
<dbReference type="PRINTS" id="PR00364">
    <property type="entry name" value="DISEASERSIST"/>
</dbReference>
<dbReference type="PANTHER" id="PTHR11017:SF575">
    <property type="entry name" value="ADP-RIBOSYL CYCLASE_CYCLIC ADP-RIBOSE HYDROLASE"/>
    <property type="match status" value="1"/>
</dbReference>
<dbReference type="Pfam" id="PF00931">
    <property type="entry name" value="NB-ARC"/>
    <property type="match status" value="1"/>
</dbReference>
<accession>V6CKX1</accession>
<dbReference type="Gene3D" id="1.10.8.430">
    <property type="entry name" value="Helical domain of apoptotic protease-activating factors"/>
    <property type="match status" value="1"/>
</dbReference>
<keyword evidence="5" id="KW-0472">Membrane</keyword>
<dbReference type="InterPro" id="IPR042197">
    <property type="entry name" value="Apaf_helical"/>
</dbReference>
<feature type="compositionally biased region" description="Low complexity" evidence="4">
    <location>
        <begin position="57"/>
        <end position="98"/>
    </location>
</feature>
<evidence type="ECO:0000256" key="5">
    <source>
        <dbReference type="SAM" id="Phobius"/>
    </source>
</evidence>
<dbReference type="GO" id="GO:0007165">
    <property type="term" value="P:signal transduction"/>
    <property type="evidence" value="ECO:0007669"/>
    <property type="project" value="InterPro"/>
</dbReference>
<dbReference type="InterPro" id="IPR032675">
    <property type="entry name" value="LRR_dom_sf"/>
</dbReference>
<dbReference type="Pfam" id="PF23282">
    <property type="entry name" value="WHD_ROQ1"/>
    <property type="match status" value="1"/>
</dbReference>
<dbReference type="InterPro" id="IPR000157">
    <property type="entry name" value="TIR_dom"/>
</dbReference>
<gene>
    <name evidence="7" type="primary">TNL-Rvi1-3S</name>
</gene>
<dbReference type="SUPFAM" id="SSF52058">
    <property type="entry name" value="L domain-like"/>
    <property type="match status" value="1"/>
</dbReference>
<feature type="transmembrane region" description="Helical" evidence="5">
    <location>
        <begin position="29"/>
        <end position="48"/>
    </location>
</feature>
<protein>
    <submittedName>
        <fullName evidence="7">TIR-NBS-LRR disease resistance protein</fullName>
    </submittedName>
</protein>
<dbReference type="InterPro" id="IPR001611">
    <property type="entry name" value="Leu-rich_rpt"/>
</dbReference>
<dbReference type="SMART" id="SM00255">
    <property type="entry name" value="TIR"/>
    <property type="match status" value="1"/>
</dbReference>
<feature type="domain" description="TIR" evidence="6">
    <location>
        <begin position="109"/>
        <end position="272"/>
    </location>
</feature>
<dbReference type="InterPro" id="IPR002182">
    <property type="entry name" value="NB-ARC"/>
</dbReference>
<feature type="region of interest" description="Disordered" evidence="4">
    <location>
        <begin position="53"/>
        <end position="98"/>
    </location>
</feature>
<dbReference type="Gene3D" id="3.40.50.300">
    <property type="entry name" value="P-loop containing nucleotide triphosphate hydrolases"/>
    <property type="match status" value="1"/>
</dbReference>
<evidence type="ECO:0000259" key="6">
    <source>
        <dbReference type="PROSITE" id="PS50104"/>
    </source>
</evidence>
<dbReference type="SUPFAM" id="SSF52200">
    <property type="entry name" value="Toll/Interleukin receptor TIR domain"/>
    <property type="match status" value="1"/>
</dbReference>
<keyword evidence="3" id="KW-0520">NAD</keyword>
<evidence type="ECO:0000256" key="2">
    <source>
        <dbReference type="ARBA" id="ARBA00022737"/>
    </source>
</evidence>
<keyword evidence="2" id="KW-0677">Repeat</keyword>
<dbReference type="GO" id="GO:0043531">
    <property type="term" value="F:ADP binding"/>
    <property type="evidence" value="ECO:0007669"/>
    <property type="project" value="InterPro"/>
</dbReference>
<evidence type="ECO:0000256" key="4">
    <source>
        <dbReference type="SAM" id="MobiDB-lite"/>
    </source>
</evidence>
<keyword evidence="1" id="KW-0433">Leucine-rich repeat</keyword>
<dbReference type="PANTHER" id="PTHR11017">
    <property type="entry name" value="LEUCINE-RICH REPEAT-CONTAINING PROTEIN"/>
    <property type="match status" value="1"/>
</dbReference>
<keyword evidence="5" id="KW-1133">Transmembrane helix</keyword>
<dbReference type="PROSITE" id="PS50104">
    <property type="entry name" value="TIR"/>
    <property type="match status" value="1"/>
</dbReference>
<reference evidence="7" key="1">
    <citation type="submission" date="2013-10" db="EMBL/GenBank/DDBJ databases">
        <title>High-resolution genetic and physical map of the Rvi1 (Vg) apple scab resistance locus.</title>
        <authorList>
            <person name="Cova V."/>
            <person name="Lasserre-Zuber P."/>
            <person name="Piazza S."/>
            <person name="Cestaro A."/>
            <person name="Velasco R."/>
            <person name="Durel C.E."/>
            <person name="Malnoy M."/>
        </authorList>
    </citation>
    <scope>NUCLEOTIDE SEQUENCE</scope>
</reference>